<organism evidence="6 7">
    <name type="scientific">Thioflavicoccus mobilis 8321</name>
    <dbReference type="NCBI Taxonomy" id="765912"/>
    <lineage>
        <taxon>Bacteria</taxon>
        <taxon>Pseudomonadati</taxon>
        <taxon>Pseudomonadota</taxon>
        <taxon>Gammaproteobacteria</taxon>
        <taxon>Chromatiales</taxon>
        <taxon>Chromatiaceae</taxon>
        <taxon>Thioflavicoccus</taxon>
    </lineage>
</organism>
<dbReference type="AlphaFoldDB" id="L0GXZ1"/>
<dbReference type="SMART" id="SM00729">
    <property type="entry name" value="Elp3"/>
    <property type="match status" value="1"/>
</dbReference>
<proteinExistence type="predicted"/>
<dbReference type="SFLD" id="SFLDS00029">
    <property type="entry name" value="Radical_SAM"/>
    <property type="match status" value="1"/>
</dbReference>
<dbReference type="SUPFAM" id="SSF102114">
    <property type="entry name" value="Radical SAM enzymes"/>
    <property type="match status" value="1"/>
</dbReference>
<evidence type="ECO:0000256" key="3">
    <source>
        <dbReference type="ARBA" id="ARBA00023014"/>
    </source>
</evidence>
<gene>
    <name evidence="6" type="ORF">Thimo_1927</name>
</gene>
<dbReference type="InterPro" id="IPR006638">
    <property type="entry name" value="Elp3/MiaA/NifB-like_rSAM"/>
</dbReference>
<dbReference type="InterPro" id="IPR058240">
    <property type="entry name" value="rSAM_sf"/>
</dbReference>
<dbReference type="RefSeq" id="WP_015280833.1">
    <property type="nucleotide sequence ID" value="NC_019940.1"/>
</dbReference>
<evidence type="ECO:0000256" key="2">
    <source>
        <dbReference type="ARBA" id="ARBA00023004"/>
    </source>
</evidence>
<dbReference type="eggNOG" id="COG1533">
    <property type="taxonomic scope" value="Bacteria"/>
</dbReference>
<dbReference type="CDD" id="cd01335">
    <property type="entry name" value="Radical_SAM"/>
    <property type="match status" value="1"/>
</dbReference>
<feature type="region of interest" description="Disordered" evidence="4">
    <location>
        <begin position="343"/>
        <end position="362"/>
    </location>
</feature>
<dbReference type="Pfam" id="PF04055">
    <property type="entry name" value="Radical_SAM"/>
    <property type="match status" value="1"/>
</dbReference>
<name>L0GXZ1_9GAMM</name>
<keyword evidence="3" id="KW-0411">Iron-sulfur</keyword>
<evidence type="ECO:0000256" key="1">
    <source>
        <dbReference type="ARBA" id="ARBA00022723"/>
    </source>
</evidence>
<dbReference type="GO" id="GO:0051536">
    <property type="term" value="F:iron-sulfur cluster binding"/>
    <property type="evidence" value="ECO:0007669"/>
    <property type="project" value="UniProtKB-KW"/>
</dbReference>
<dbReference type="KEGG" id="tmb:Thimo_1927"/>
<dbReference type="InterPro" id="IPR007197">
    <property type="entry name" value="rSAM"/>
</dbReference>
<dbReference type="PANTHER" id="PTHR43432:SF3">
    <property type="entry name" value="SLR0285 PROTEIN"/>
    <property type="match status" value="1"/>
</dbReference>
<dbReference type="PATRIC" id="fig|765912.4.peg.1887"/>
<evidence type="ECO:0000259" key="5">
    <source>
        <dbReference type="SMART" id="SM00729"/>
    </source>
</evidence>
<keyword evidence="6" id="KW-0456">Lyase</keyword>
<feature type="region of interest" description="Disordered" evidence="4">
    <location>
        <begin position="1"/>
        <end position="22"/>
    </location>
</feature>
<evidence type="ECO:0000313" key="6">
    <source>
        <dbReference type="EMBL" id="AGA90692.1"/>
    </source>
</evidence>
<dbReference type="Proteomes" id="UP000010816">
    <property type="component" value="Chromosome"/>
</dbReference>
<evidence type="ECO:0000313" key="7">
    <source>
        <dbReference type="Proteomes" id="UP000010816"/>
    </source>
</evidence>
<sequence length="362" mass="40195">MKLERTARPPGRGAVSNPNSRYAEHGRARLEDGWWQDPDEPLRTTLAIDASRRVVSYNTSPDIPFDRALNPYRGCEHGCLYCYARPSHAWLGLSPGLDFETRLFYKPDAAAQLERELAAPRYRPAPLAIGSNTDPYQPIERRLGITQTVLKVLHEWRHPAFITTKSALVLRDLERLVAMAHENLIAVRVSITTLDAELARRLEPRAASPARRMATIEALAKAGVPVGVLVSPVIPGLTDADLERILAQTGEAGATMACSQLIRLPHELKDLFQEWLQAHYPDRAGKVLGLIRQCRAGRLNDHRFGHRHSGSGPIAELLARRFTLAARRAGLCTDAGAWTLDNRRFGPPAGRPSQLSLFEDTP</sequence>
<dbReference type="OrthoDB" id="9785699at2"/>
<dbReference type="GO" id="GO:0046872">
    <property type="term" value="F:metal ion binding"/>
    <property type="evidence" value="ECO:0007669"/>
    <property type="project" value="UniProtKB-KW"/>
</dbReference>
<evidence type="ECO:0000256" key="4">
    <source>
        <dbReference type="SAM" id="MobiDB-lite"/>
    </source>
</evidence>
<keyword evidence="1" id="KW-0479">Metal-binding</keyword>
<accession>L0GXZ1</accession>
<dbReference type="PANTHER" id="PTHR43432">
    <property type="entry name" value="SLR0285 PROTEIN"/>
    <property type="match status" value="1"/>
</dbReference>
<dbReference type="Gene3D" id="3.80.30.30">
    <property type="match status" value="1"/>
</dbReference>
<keyword evidence="2" id="KW-0408">Iron</keyword>
<dbReference type="EMBL" id="CP003051">
    <property type="protein sequence ID" value="AGA90692.1"/>
    <property type="molecule type" value="Genomic_DNA"/>
</dbReference>
<protein>
    <submittedName>
        <fullName evidence="6">DNA repair photolyase</fullName>
    </submittedName>
</protein>
<dbReference type="NCBIfam" id="NF033668">
    <property type="entry name" value="rSAM_PA0069"/>
    <property type="match status" value="1"/>
</dbReference>
<dbReference type="HOGENOM" id="CLU_015525_0_0_6"/>
<dbReference type="InterPro" id="IPR040086">
    <property type="entry name" value="MJ0683-like"/>
</dbReference>
<dbReference type="SFLD" id="SFLDG01084">
    <property type="entry name" value="Uncharacterised_Radical_SAM_Su"/>
    <property type="match status" value="1"/>
</dbReference>
<dbReference type="GO" id="GO:0016829">
    <property type="term" value="F:lyase activity"/>
    <property type="evidence" value="ECO:0007669"/>
    <property type="project" value="UniProtKB-KW"/>
</dbReference>
<keyword evidence="7" id="KW-1185">Reference proteome</keyword>
<reference evidence="6 7" key="1">
    <citation type="submission" date="2011-09" db="EMBL/GenBank/DDBJ databases">
        <title>Complete sequence of chromosome of Thioflavicoccus mobilis 8321.</title>
        <authorList>
            <consortium name="US DOE Joint Genome Institute"/>
            <person name="Lucas S."/>
            <person name="Han J."/>
            <person name="Lapidus A."/>
            <person name="Cheng J.-F."/>
            <person name="Goodwin L."/>
            <person name="Pitluck S."/>
            <person name="Peters L."/>
            <person name="Ovchinnikova G."/>
            <person name="Lu M."/>
            <person name="Detter J.C."/>
            <person name="Han C."/>
            <person name="Tapia R."/>
            <person name="Land M."/>
            <person name="Hauser L."/>
            <person name="Kyrpides N."/>
            <person name="Ivanova N."/>
            <person name="Pagani I."/>
            <person name="Vogl K."/>
            <person name="Liu Z."/>
            <person name="Imhoff J."/>
            <person name="Thiel V."/>
            <person name="Frigaard N.-U."/>
            <person name="Bryant D."/>
            <person name="Woyke T."/>
        </authorList>
    </citation>
    <scope>NUCLEOTIDE SEQUENCE [LARGE SCALE GENOMIC DNA]</scope>
    <source>
        <strain evidence="6 7">8321</strain>
    </source>
</reference>
<feature type="domain" description="Elp3/MiaA/NifB-like radical SAM core" evidence="5">
    <location>
        <begin position="65"/>
        <end position="282"/>
    </location>
</feature>